<evidence type="ECO:0000313" key="3">
    <source>
        <dbReference type="RefSeq" id="XP_035890147.1"/>
    </source>
</evidence>
<proteinExistence type="predicted"/>
<dbReference type="OrthoDB" id="6495021at2759"/>
<dbReference type="RefSeq" id="XP_035890147.1">
    <property type="nucleotide sequence ID" value="XM_036034254.1"/>
</dbReference>
<dbReference type="Pfam" id="PF15146">
    <property type="entry name" value="FANCAA"/>
    <property type="match status" value="1"/>
</dbReference>
<evidence type="ECO:0000256" key="1">
    <source>
        <dbReference type="SAM" id="MobiDB-lite"/>
    </source>
</evidence>
<dbReference type="PANTHER" id="PTHR14890">
    <property type="entry name" value="FANCONI ANEMIA CORE COMPLEX-ASSOCIATED PROTEIN 100"/>
    <property type="match status" value="1"/>
</dbReference>
<name>A0A7E6EGQ3_9CHIR</name>
<organism evidence="2 3">
    <name type="scientific">Phyllostomus discolor</name>
    <name type="common">pale spear-nosed bat</name>
    <dbReference type="NCBI Taxonomy" id="89673"/>
    <lineage>
        <taxon>Eukaryota</taxon>
        <taxon>Metazoa</taxon>
        <taxon>Chordata</taxon>
        <taxon>Craniata</taxon>
        <taxon>Vertebrata</taxon>
        <taxon>Euteleostomi</taxon>
        <taxon>Mammalia</taxon>
        <taxon>Eutheria</taxon>
        <taxon>Laurasiatheria</taxon>
        <taxon>Chiroptera</taxon>
        <taxon>Yangochiroptera</taxon>
        <taxon>Phyllostomidae</taxon>
        <taxon>Phyllostominae</taxon>
        <taxon>Phyllostomus</taxon>
    </lineage>
</organism>
<dbReference type="GO" id="GO:0005654">
    <property type="term" value="C:nucleoplasm"/>
    <property type="evidence" value="ECO:0007669"/>
    <property type="project" value="TreeGrafter"/>
</dbReference>
<keyword evidence="2" id="KW-1185">Reference proteome</keyword>
<dbReference type="AlphaFoldDB" id="A0A7E6EGQ3"/>
<feature type="region of interest" description="Disordered" evidence="1">
    <location>
        <begin position="608"/>
        <end position="630"/>
    </location>
</feature>
<dbReference type="GO" id="GO:0036297">
    <property type="term" value="P:interstrand cross-link repair"/>
    <property type="evidence" value="ECO:0007669"/>
    <property type="project" value="InterPro"/>
</dbReference>
<evidence type="ECO:0000313" key="2">
    <source>
        <dbReference type="Proteomes" id="UP000504628"/>
    </source>
</evidence>
<sequence length="873" mass="91616">MAGLAPRVDYLAGFSFPVGGLAAGKPRVLRLGAEILLSTGRELVYVFDSGGRQLTAVYRFPGQVWHLEVLALRRMLFVLCAWSGVYCLSLDQAGRSVSQSERDEEDSEPPAPVIPVDPDACVLPDATLRAFTVLDGALVTLAQGTAQWKLQLFECPGPGQARPLGKTGEVELSASTPPAGGPGKPEAPRFLPVLCCVSPPGCGASHGLQRGPRGFVLEGALFGLLFGMDATLLESPVVLCGLPDGQLCCVILKTLVTCSSAPGDPKALVRTLHHLEEPVIFIGALRTEPLPEDGEDTRCDCLVALGHRGRTLAVKASRDGAGSPVPELREYCLPGPVLCAACGRGGRVYHSTPTSLCLVDLARGSAPWLGEEADVPAAGLGGLPSLLCPANLSICSVVTLTVSPRPPGGGTELLALSARGRLLTCHLEQSPEAPWPSRGTTMDTGRKIKDLLCSISTISERASSLRRAVEQRDQALTRLNEALNVSCALLSRREGPRPISCTTTTAWGRRELRDVLTATCLLESSGGPRLGRGWVLCVQVLPGARAPDPEAAGPAMTYTVPVDQLGPGGRREVTLALGPGEDGVLDLPVTVCCALFCSLQEALGGALAPSGSFGDASRDEDRPDTLPGPGGICLPLSEHTVDLLQGLRFPGLAVPPAQASGPSGPAPDPVDTFLEACCRPAGPEPPRATYLPPSMAAITVSAELLRAAWGGRFSGTSLSCATLQWLLAENASVDAVRARALSSIEGVAPDGTDVRLTVHEVAVADVCPTGPLQAAEIQVQSCSLASVCGVHGAVLRRMQRVVEEQAARGSSPPDLRMQHLHQTQASHEALLREVRMLRDQLCEEDGAGSRAATATERLLRVYRQLRSPGLLLL</sequence>
<gene>
    <name evidence="3" type="primary">FAAP100</name>
</gene>
<dbReference type="CTD" id="80233"/>
<dbReference type="KEGG" id="pdic:114503999"/>
<reference evidence="3" key="1">
    <citation type="submission" date="2025-08" db="UniProtKB">
        <authorList>
            <consortium name="RefSeq"/>
        </authorList>
    </citation>
    <scope>IDENTIFICATION</scope>
    <source>
        <tissue evidence="3">Muscle</tissue>
    </source>
</reference>
<dbReference type="InterPro" id="IPR029251">
    <property type="entry name" value="Faap100"/>
</dbReference>
<dbReference type="GO" id="GO:0043240">
    <property type="term" value="C:Fanconi anaemia nuclear complex"/>
    <property type="evidence" value="ECO:0007669"/>
    <property type="project" value="InterPro"/>
</dbReference>
<protein>
    <submittedName>
        <fullName evidence="3">Fanconi anemia core complex-associated protein 100</fullName>
    </submittedName>
</protein>
<dbReference type="PANTHER" id="PTHR14890:SF1">
    <property type="entry name" value="FANCONI ANEMIA CORE COMPLEX-ASSOCIATED PROTEIN 100"/>
    <property type="match status" value="1"/>
</dbReference>
<accession>A0A7E6EGQ3</accession>
<dbReference type="Proteomes" id="UP000504628">
    <property type="component" value="Chromosome 8"/>
</dbReference>
<dbReference type="InParanoid" id="A0A7E6EGQ3"/>
<dbReference type="GeneID" id="114503999"/>
<dbReference type="FunCoup" id="A0A7E6EGQ3">
    <property type="interactions" value="1858"/>
</dbReference>